<dbReference type="KEGG" id="smo:SELMODRAFT_122399"/>
<dbReference type="InParanoid" id="D8SQA7"/>
<evidence type="ECO:0000256" key="2">
    <source>
        <dbReference type="PROSITE-ProRule" id="PRU00708"/>
    </source>
</evidence>
<evidence type="ECO:0000313" key="4">
    <source>
        <dbReference type="Proteomes" id="UP000001514"/>
    </source>
</evidence>
<dbReference type="EMBL" id="GL377633">
    <property type="protein sequence ID" value="EFJ13426.1"/>
    <property type="molecule type" value="Genomic_DNA"/>
</dbReference>
<dbReference type="PROSITE" id="PS51375">
    <property type="entry name" value="PPR"/>
    <property type="match status" value="4"/>
</dbReference>
<dbReference type="GO" id="GO:0003723">
    <property type="term" value="F:RNA binding"/>
    <property type="evidence" value="ECO:0007669"/>
    <property type="project" value="InterPro"/>
</dbReference>
<dbReference type="InterPro" id="IPR046960">
    <property type="entry name" value="PPR_At4g14850-like_plant"/>
</dbReference>
<dbReference type="InterPro" id="IPR002885">
    <property type="entry name" value="PPR_rpt"/>
</dbReference>
<accession>D8SQA7</accession>
<dbReference type="Gene3D" id="1.25.40.10">
    <property type="entry name" value="Tetratricopeptide repeat domain"/>
    <property type="match status" value="4"/>
</dbReference>
<dbReference type="HOGENOM" id="CLU_002706_0_6_1"/>
<proteinExistence type="predicted"/>
<keyword evidence="4" id="KW-1185">Reference proteome</keyword>
<dbReference type="eggNOG" id="KOG4197">
    <property type="taxonomic scope" value="Eukaryota"/>
</dbReference>
<evidence type="ECO:0000256" key="1">
    <source>
        <dbReference type="ARBA" id="ARBA00022737"/>
    </source>
</evidence>
<dbReference type="Gramene" id="EFJ13426">
    <property type="protein sequence ID" value="EFJ13426"/>
    <property type="gene ID" value="SELMODRAFT_122399"/>
</dbReference>
<dbReference type="Pfam" id="PF13041">
    <property type="entry name" value="PPR_2"/>
    <property type="match status" value="1"/>
</dbReference>
<dbReference type="PANTHER" id="PTHR47926">
    <property type="entry name" value="PENTATRICOPEPTIDE REPEAT-CONTAINING PROTEIN"/>
    <property type="match status" value="1"/>
</dbReference>
<keyword evidence="1" id="KW-0677">Repeat</keyword>
<protein>
    <recommendedName>
        <fullName evidence="5">Pentacotripeptide-repeat region of PRORP domain-containing protein</fullName>
    </recommendedName>
</protein>
<organism evidence="4">
    <name type="scientific">Selaginella moellendorffii</name>
    <name type="common">Spikemoss</name>
    <dbReference type="NCBI Taxonomy" id="88036"/>
    <lineage>
        <taxon>Eukaryota</taxon>
        <taxon>Viridiplantae</taxon>
        <taxon>Streptophyta</taxon>
        <taxon>Embryophyta</taxon>
        <taxon>Tracheophyta</taxon>
        <taxon>Lycopodiopsida</taxon>
        <taxon>Selaginellales</taxon>
        <taxon>Selaginellaceae</taxon>
        <taxon>Selaginella</taxon>
    </lineage>
</organism>
<gene>
    <name evidence="3" type="ORF">SELMODRAFT_122399</name>
</gene>
<dbReference type="Pfam" id="PF01535">
    <property type="entry name" value="PPR"/>
    <property type="match status" value="8"/>
</dbReference>
<dbReference type="InterPro" id="IPR011990">
    <property type="entry name" value="TPR-like_helical_dom_sf"/>
</dbReference>
<dbReference type="Proteomes" id="UP000001514">
    <property type="component" value="Unassembled WGS sequence"/>
</dbReference>
<dbReference type="PANTHER" id="PTHR47926:SF533">
    <property type="entry name" value="DYW DOMAIN-CONTAINING PROTEIN"/>
    <property type="match status" value="1"/>
</dbReference>
<dbReference type="NCBIfam" id="TIGR00756">
    <property type="entry name" value="PPR"/>
    <property type="match status" value="3"/>
</dbReference>
<feature type="repeat" description="PPR" evidence="2">
    <location>
        <begin position="241"/>
        <end position="271"/>
    </location>
</feature>
<feature type="repeat" description="PPR" evidence="2">
    <location>
        <begin position="54"/>
        <end position="88"/>
    </location>
</feature>
<name>D8SQA7_SELML</name>
<dbReference type="AlphaFoldDB" id="D8SQA7"/>
<dbReference type="PROSITE" id="PS51257">
    <property type="entry name" value="PROKAR_LIPOPROTEIN"/>
    <property type="match status" value="1"/>
</dbReference>
<sequence length="509" mass="55453">MYGKLGCVSYARAAFDRISQPNAFSVNLVLAACAKRQRTDEAQGIFERFSSVADAVAWNTMIVAYAQPGHLLKAMSLFDSMPGRNVVSWNSIVNGVLQHGCAEDAVTMMNKMPQHSLASWNAAIVAYAEAGHLFKILEFFLSRPERDLISWIETIRCLSKNGSVDDSKRLFDAMPQWSVAVWIALLQAYAQSGHIDIAGALFDEIPEKSLVSWNAMIWAYAINQIAADAKKLFDALPEMDNSLSWSALLEGYVKKGCNREALELYRSMDLEAQSNPQSSNSRTFVWILEACARSVALNAGRSIHSDLDDLLARNHGSSSVLLAPSLATALIDMYGKCGELDEARKIFDGLSCKSISCWNSMIAAYTQSGHGKQALELFLLMGLDGLNPNHITLMIVLSACSHSGLVSTALDFFLASILGRDFGSGLIRKEHFACLIDLLGRAGQLQEAQELMAAMPVEPDRVAWSAMLGACKAHGDGDRGAAAAERVIQLDPSSSSPYVAVSSMHKQRV</sequence>
<evidence type="ECO:0008006" key="5">
    <source>
        <dbReference type="Google" id="ProtNLM"/>
    </source>
</evidence>
<evidence type="ECO:0000313" key="3">
    <source>
        <dbReference type="EMBL" id="EFJ13426.1"/>
    </source>
</evidence>
<reference evidence="3 4" key="1">
    <citation type="journal article" date="2011" name="Science">
        <title>The Selaginella genome identifies genetic changes associated with the evolution of vascular plants.</title>
        <authorList>
            <person name="Banks J.A."/>
            <person name="Nishiyama T."/>
            <person name="Hasebe M."/>
            <person name="Bowman J.L."/>
            <person name="Gribskov M."/>
            <person name="dePamphilis C."/>
            <person name="Albert V.A."/>
            <person name="Aono N."/>
            <person name="Aoyama T."/>
            <person name="Ambrose B.A."/>
            <person name="Ashton N.W."/>
            <person name="Axtell M.J."/>
            <person name="Barker E."/>
            <person name="Barker M.S."/>
            <person name="Bennetzen J.L."/>
            <person name="Bonawitz N.D."/>
            <person name="Chapple C."/>
            <person name="Cheng C."/>
            <person name="Correa L.G."/>
            <person name="Dacre M."/>
            <person name="DeBarry J."/>
            <person name="Dreyer I."/>
            <person name="Elias M."/>
            <person name="Engstrom E.M."/>
            <person name="Estelle M."/>
            <person name="Feng L."/>
            <person name="Finet C."/>
            <person name="Floyd S.K."/>
            <person name="Frommer W.B."/>
            <person name="Fujita T."/>
            <person name="Gramzow L."/>
            <person name="Gutensohn M."/>
            <person name="Harholt J."/>
            <person name="Hattori M."/>
            <person name="Heyl A."/>
            <person name="Hirai T."/>
            <person name="Hiwatashi Y."/>
            <person name="Ishikawa M."/>
            <person name="Iwata M."/>
            <person name="Karol K.G."/>
            <person name="Koehler B."/>
            <person name="Kolukisaoglu U."/>
            <person name="Kubo M."/>
            <person name="Kurata T."/>
            <person name="Lalonde S."/>
            <person name="Li K."/>
            <person name="Li Y."/>
            <person name="Litt A."/>
            <person name="Lyons E."/>
            <person name="Manning G."/>
            <person name="Maruyama T."/>
            <person name="Michael T.P."/>
            <person name="Mikami K."/>
            <person name="Miyazaki S."/>
            <person name="Morinaga S."/>
            <person name="Murata T."/>
            <person name="Mueller-Roeber B."/>
            <person name="Nelson D.R."/>
            <person name="Obara M."/>
            <person name="Oguri Y."/>
            <person name="Olmstead R.G."/>
            <person name="Onodera N."/>
            <person name="Petersen B.L."/>
            <person name="Pils B."/>
            <person name="Prigge M."/>
            <person name="Rensing S.A."/>
            <person name="Riano-Pachon D.M."/>
            <person name="Roberts A.W."/>
            <person name="Sato Y."/>
            <person name="Scheller H.V."/>
            <person name="Schulz B."/>
            <person name="Schulz C."/>
            <person name="Shakirov E.V."/>
            <person name="Shibagaki N."/>
            <person name="Shinohara N."/>
            <person name="Shippen D.E."/>
            <person name="Soerensen I."/>
            <person name="Sotooka R."/>
            <person name="Sugimoto N."/>
            <person name="Sugita M."/>
            <person name="Sumikawa N."/>
            <person name="Tanurdzic M."/>
            <person name="Theissen G."/>
            <person name="Ulvskov P."/>
            <person name="Wakazuki S."/>
            <person name="Weng J.K."/>
            <person name="Willats W.W."/>
            <person name="Wipf D."/>
            <person name="Wolf P.G."/>
            <person name="Yang L."/>
            <person name="Zimmer A.D."/>
            <person name="Zhu Q."/>
            <person name="Mitros T."/>
            <person name="Hellsten U."/>
            <person name="Loque D."/>
            <person name="Otillar R."/>
            <person name="Salamov A."/>
            <person name="Schmutz J."/>
            <person name="Shapiro H."/>
            <person name="Lindquist E."/>
            <person name="Lucas S."/>
            <person name="Rokhsar D."/>
            <person name="Grigoriev I.V."/>
        </authorList>
    </citation>
    <scope>NUCLEOTIDE SEQUENCE [LARGE SCALE GENOMIC DNA]</scope>
</reference>
<feature type="repeat" description="PPR" evidence="2">
    <location>
        <begin position="354"/>
        <end position="388"/>
    </location>
</feature>
<dbReference type="GO" id="GO:0048731">
    <property type="term" value="P:system development"/>
    <property type="evidence" value="ECO:0007669"/>
    <property type="project" value="UniProtKB-ARBA"/>
</dbReference>
<dbReference type="GO" id="GO:0009451">
    <property type="term" value="P:RNA modification"/>
    <property type="evidence" value="ECO:0007669"/>
    <property type="project" value="InterPro"/>
</dbReference>
<feature type="repeat" description="PPR" evidence="2">
    <location>
        <begin position="178"/>
        <end position="212"/>
    </location>
</feature>
<dbReference type="FunFam" id="1.25.40.10:FF:000158">
    <property type="entry name" value="pentatricopeptide repeat-containing protein At2g33680"/>
    <property type="match status" value="1"/>
</dbReference>